<organism evidence="1 2">
    <name type="scientific">Parasedimentitalea psychrophila</name>
    <dbReference type="NCBI Taxonomy" id="2997337"/>
    <lineage>
        <taxon>Bacteria</taxon>
        <taxon>Pseudomonadati</taxon>
        <taxon>Pseudomonadota</taxon>
        <taxon>Alphaproteobacteria</taxon>
        <taxon>Rhodobacterales</taxon>
        <taxon>Paracoccaceae</taxon>
        <taxon>Parasedimentitalea</taxon>
    </lineage>
</organism>
<evidence type="ECO:0000313" key="2">
    <source>
        <dbReference type="Proteomes" id="UP001238334"/>
    </source>
</evidence>
<dbReference type="RefSeq" id="WP_270918670.1">
    <property type="nucleotide sequence ID" value="NZ_CP127247.1"/>
</dbReference>
<dbReference type="EMBL" id="CP127247">
    <property type="protein sequence ID" value="WIY25488.1"/>
    <property type="molecule type" value="Genomic_DNA"/>
</dbReference>
<sequence length="445" mass="49587">MAQHLLMLPPNRILPMLNLSQQARDAISQMIRPFKGRFCLPQKEQMIARALPVDTTFPQLRPEDSLSIPVMDQGVDDIACRAAQARGQYLARQDRWDELSAEIEAADKARTKTPGGMPVADLLAYGARADVVNAVEHALSDGHQADSRPLIDGIMALEAVRMAYRNDPYLATVVALAHIDIGWTWRGTGWETTLPAVNRQRWTSHFDRAAALLTPFDTTELNSPFMTATSCAMLQGNSTKTMTVANGYERLIDLDPMDSRHFRALGNHMLPRWSGSYAALELEARRTASRTAPIWGAGGYTWVYFDAIANDEQACAQVDVEFFLDGLRDIVKTQPTQEMINLLASYCSVALCNGLGLCEWADMPRLQIAEAVDWLIRDHLYELHPLIWAHAADGFDNNARITSPSRFAARGRADAMQIIADQFRDEINRGHKVTFTTDGPQFSLA</sequence>
<proteinExistence type="predicted"/>
<name>A0A9Y2P6Y3_9RHOB</name>
<evidence type="ECO:0000313" key="1">
    <source>
        <dbReference type="EMBL" id="WIY25488.1"/>
    </source>
</evidence>
<accession>A0A9Y2P6Y3</accession>
<reference evidence="1 2" key="1">
    <citation type="submission" date="2023-06" db="EMBL/GenBank/DDBJ databases">
        <title>Parasedimentitalea psychrophila sp. nov., a psychrophilic bacterium isolated from deep-sea sediment.</title>
        <authorList>
            <person name="Li A."/>
        </authorList>
    </citation>
    <scope>NUCLEOTIDE SEQUENCE [LARGE SCALE GENOMIC DNA]</scope>
    <source>
        <strain evidence="1 2">QS115</strain>
    </source>
</reference>
<dbReference type="AlphaFoldDB" id="A0A9Y2P6Y3"/>
<dbReference type="Proteomes" id="UP001238334">
    <property type="component" value="Chromosome"/>
</dbReference>
<keyword evidence="2" id="KW-1185">Reference proteome</keyword>
<dbReference type="KEGG" id="ppso:QPJ95_00585"/>
<protein>
    <submittedName>
        <fullName evidence="1">Uncharacterized protein</fullName>
    </submittedName>
</protein>
<gene>
    <name evidence="1" type="ORF">QPJ95_00585</name>
</gene>